<protein>
    <submittedName>
        <fullName evidence="3">Uncharacterized protein</fullName>
    </submittedName>
</protein>
<evidence type="ECO:0000256" key="2">
    <source>
        <dbReference type="SAM" id="Phobius"/>
    </source>
</evidence>
<evidence type="ECO:0000313" key="3">
    <source>
        <dbReference type="EMBL" id="QWQ37678.1"/>
    </source>
</evidence>
<proteinExistence type="predicted"/>
<keyword evidence="2" id="KW-1133">Transmembrane helix</keyword>
<keyword evidence="4" id="KW-1185">Reference proteome</keyword>
<evidence type="ECO:0000256" key="1">
    <source>
        <dbReference type="SAM" id="MobiDB-lite"/>
    </source>
</evidence>
<dbReference type="EMBL" id="CP076456">
    <property type="protein sequence ID" value="QWQ37678.1"/>
    <property type="molecule type" value="Genomic_DNA"/>
</dbReference>
<feature type="transmembrane region" description="Helical" evidence="2">
    <location>
        <begin position="25"/>
        <end position="46"/>
    </location>
</feature>
<sequence length="95" mass="10623">MKISRADTAADEGFFPWPREVPAEWILRAHPIILMVSALVLFHQFAPLPASPMGFVSEFFVLSTAFSMLSSRSRRRNQNARGPEAPHTGSERPAE</sequence>
<dbReference type="AlphaFoldDB" id="A0A975S8B4"/>
<keyword evidence="2" id="KW-0812">Transmembrane</keyword>
<accession>A0A975S8B4</accession>
<name>A0A975S8B4_9MICC</name>
<organism evidence="3 4">
    <name type="scientific">Arthrobacter sunyaminii</name>
    <dbReference type="NCBI Taxonomy" id="2816859"/>
    <lineage>
        <taxon>Bacteria</taxon>
        <taxon>Bacillati</taxon>
        <taxon>Actinomycetota</taxon>
        <taxon>Actinomycetes</taxon>
        <taxon>Micrococcales</taxon>
        <taxon>Micrococcaceae</taxon>
        <taxon>Arthrobacter</taxon>
    </lineage>
</organism>
<feature type="region of interest" description="Disordered" evidence="1">
    <location>
        <begin position="71"/>
        <end position="95"/>
    </location>
</feature>
<dbReference type="Proteomes" id="UP000680588">
    <property type="component" value="Chromosome"/>
</dbReference>
<gene>
    <name evidence="3" type="ORF">KG104_08205</name>
</gene>
<keyword evidence="2" id="KW-0472">Membrane</keyword>
<dbReference type="RefSeq" id="WP_104160908.1">
    <property type="nucleotide sequence ID" value="NZ_CP076456.1"/>
</dbReference>
<reference evidence="3" key="1">
    <citation type="submission" date="2021-06" db="EMBL/GenBank/DDBJ databases">
        <title>Novel species in genus Arthrobacter.</title>
        <authorList>
            <person name="Zhang G."/>
        </authorList>
    </citation>
    <scope>NUCLEOTIDE SEQUENCE</scope>
    <source>
        <strain evidence="3">Zg-ZUI122</strain>
    </source>
</reference>
<dbReference type="KEGG" id="asun:KG104_08205"/>
<feature type="transmembrane region" description="Helical" evidence="2">
    <location>
        <begin position="52"/>
        <end position="71"/>
    </location>
</feature>
<evidence type="ECO:0000313" key="4">
    <source>
        <dbReference type="Proteomes" id="UP000680588"/>
    </source>
</evidence>